<proteinExistence type="predicted"/>
<gene>
    <name evidence="1" type="ORF">F2Q69_00036845</name>
</gene>
<protein>
    <submittedName>
        <fullName evidence="1">Uncharacterized protein</fullName>
    </submittedName>
</protein>
<dbReference type="EMBL" id="QGKX02000004">
    <property type="protein sequence ID" value="KAF3602758.1"/>
    <property type="molecule type" value="Genomic_DNA"/>
</dbReference>
<organism evidence="1 2">
    <name type="scientific">Brassica cretica</name>
    <name type="common">Mustard</name>
    <dbReference type="NCBI Taxonomy" id="69181"/>
    <lineage>
        <taxon>Eukaryota</taxon>
        <taxon>Viridiplantae</taxon>
        <taxon>Streptophyta</taxon>
        <taxon>Embryophyta</taxon>
        <taxon>Tracheophyta</taxon>
        <taxon>Spermatophyta</taxon>
        <taxon>Magnoliopsida</taxon>
        <taxon>eudicotyledons</taxon>
        <taxon>Gunneridae</taxon>
        <taxon>Pentapetalae</taxon>
        <taxon>rosids</taxon>
        <taxon>malvids</taxon>
        <taxon>Brassicales</taxon>
        <taxon>Brassicaceae</taxon>
        <taxon>Brassiceae</taxon>
        <taxon>Brassica</taxon>
    </lineage>
</organism>
<dbReference type="Proteomes" id="UP000712600">
    <property type="component" value="Unassembled WGS sequence"/>
</dbReference>
<dbReference type="AlphaFoldDB" id="A0A8S9SPP3"/>
<evidence type="ECO:0000313" key="1">
    <source>
        <dbReference type="EMBL" id="KAF3602758.1"/>
    </source>
</evidence>
<accession>A0A8S9SPP3</accession>
<reference evidence="1" key="1">
    <citation type="submission" date="2019-12" db="EMBL/GenBank/DDBJ databases">
        <title>Genome sequencing and annotation of Brassica cretica.</title>
        <authorList>
            <person name="Studholme D.J."/>
            <person name="Sarris P."/>
        </authorList>
    </citation>
    <scope>NUCLEOTIDE SEQUENCE</scope>
    <source>
        <strain evidence="1">PFS-109/04</strain>
        <tissue evidence="1">Leaf</tissue>
    </source>
</reference>
<sequence length="197" mass="21519">MTLRSAAGKLLDTMSFTYFFIEGDTFMASLNGISNVILSNAFLQIVLSNSRLVCVLLGGKGGRVLYTLSIAGSAGVEHRSPYLLPTLLLPPRGRWPLPQCWAALSLVGVENGCDEVNVQIPAKYKSVFSQQIMLGQENVTTPAKDRSEYDDRNTDEPSAVITLLPHMHAVRSLHSDRASVPLGRYVATERPFHSVAT</sequence>
<evidence type="ECO:0000313" key="2">
    <source>
        <dbReference type="Proteomes" id="UP000712600"/>
    </source>
</evidence>
<comment type="caution">
    <text evidence="1">The sequence shown here is derived from an EMBL/GenBank/DDBJ whole genome shotgun (WGS) entry which is preliminary data.</text>
</comment>
<name>A0A8S9SPP3_BRACR</name>